<name>A0A6J4P8E6_9BACT</name>
<organism evidence="1">
    <name type="scientific">uncultured Phycisphaerae bacterium</name>
    <dbReference type="NCBI Taxonomy" id="904963"/>
    <lineage>
        <taxon>Bacteria</taxon>
        <taxon>Pseudomonadati</taxon>
        <taxon>Planctomycetota</taxon>
        <taxon>Phycisphaerae</taxon>
        <taxon>environmental samples</taxon>
    </lineage>
</organism>
<gene>
    <name evidence="1" type="ORF">AVDCRST_MAG64-2193</name>
</gene>
<reference evidence="1" key="1">
    <citation type="submission" date="2020-02" db="EMBL/GenBank/DDBJ databases">
        <authorList>
            <person name="Meier V. D."/>
        </authorList>
    </citation>
    <scope>NUCLEOTIDE SEQUENCE</scope>
    <source>
        <strain evidence="1">AVDCRST_MAG64</strain>
    </source>
</reference>
<proteinExistence type="predicted"/>
<sequence>EKCKTCNEKRKTEDRARTPSSIFHFALHVLHFSFALRPRRNL</sequence>
<feature type="non-terminal residue" evidence="1">
    <location>
        <position position="42"/>
    </location>
</feature>
<protein>
    <submittedName>
        <fullName evidence="1">Uncharacterized protein</fullName>
    </submittedName>
</protein>
<accession>A0A6J4P8E6</accession>
<evidence type="ECO:0000313" key="1">
    <source>
        <dbReference type="EMBL" id="CAA9409158.1"/>
    </source>
</evidence>
<dbReference type="EMBL" id="CADCUQ010000492">
    <property type="protein sequence ID" value="CAA9409158.1"/>
    <property type="molecule type" value="Genomic_DNA"/>
</dbReference>
<dbReference type="AlphaFoldDB" id="A0A6J4P8E6"/>
<feature type="non-terminal residue" evidence="1">
    <location>
        <position position="1"/>
    </location>
</feature>